<evidence type="ECO:0000313" key="2">
    <source>
        <dbReference type="EMBL" id="KAG7531783.1"/>
    </source>
</evidence>
<dbReference type="EMBL" id="JABELV010000082">
    <property type="protein sequence ID" value="KAG7531783.1"/>
    <property type="molecule type" value="Genomic_DNA"/>
</dbReference>
<gene>
    <name evidence="2" type="ORF">FFLO_04088</name>
</gene>
<name>A0A8K0JJW2_9TREE</name>
<comment type="caution">
    <text evidence="2">The sequence shown here is derived from an EMBL/GenBank/DDBJ whole genome shotgun (WGS) entry which is preliminary data.</text>
</comment>
<proteinExistence type="predicted"/>
<sequence>MSETLAKPSKGMEVDYPPFFPVARMPDDILHLIMEHYVEARLDELEDYAEKGPYWRKATQWPVLPLLTSCKTICDALIPKLYRYTLLLGDQNVERFLSESALASFQHVRILDIHKLEYNYNSGIAPQIMRIHQKPFEVPLDEQCDNMDSPTAEAATSRIDALRLREKAFQNPLGLLACFSIRHIQYDGFPAGSFEDFHFQLDLYERTTVRCDAYPSTSILADSFSEPPITYPQKQPDYSWIHRKPTSPFVHNVFIEVGYPSDRSHRQNRANAREARILSAVRHLIRPLRRSSNGPICFTIKPYHDPHGGEDHRLWCSEGVAPADIHAEWCKVEVRFVSKCSSDCKNAGTTSRFWNNMSSMMSFFLEDPAESSDLPDDGTIKSWHPTAHP</sequence>
<protein>
    <submittedName>
        <fullName evidence="2">Uncharacterized protein</fullName>
    </submittedName>
</protein>
<evidence type="ECO:0000256" key="1">
    <source>
        <dbReference type="SAM" id="MobiDB-lite"/>
    </source>
</evidence>
<accession>A0A8K0JJW2</accession>
<evidence type="ECO:0000313" key="3">
    <source>
        <dbReference type="Proteomes" id="UP000812966"/>
    </source>
</evidence>
<keyword evidence="3" id="KW-1185">Reference proteome</keyword>
<organism evidence="2 3">
    <name type="scientific">Filobasidium floriforme</name>
    <dbReference type="NCBI Taxonomy" id="5210"/>
    <lineage>
        <taxon>Eukaryota</taxon>
        <taxon>Fungi</taxon>
        <taxon>Dikarya</taxon>
        <taxon>Basidiomycota</taxon>
        <taxon>Agaricomycotina</taxon>
        <taxon>Tremellomycetes</taxon>
        <taxon>Filobasidiales</taxon>
        <taxon>Filobasidiaceae</taxon>
        <taxon>Filobasidium</taxon>
    </lineage>
</organism>
<reference evidence="2" key="1">
    <citation type="submission" date="2020-04" db="EMBL/GenBank/DDBJ databases">
        <title>Analysis of mating type loci in Filobasidium floriforme.</title>
        <authorList>
            <person name="Nowrousian M."/>
        </authorList>
    </citation>
    <scope>NUCLEOTIDE SEQUENCE</scope>
    <source>
        <strain evidence="2">CBS 6242</strain>
    </source>
</reference>
<dbReference type="Proteomes" id="UP000812966">
    <property type="component" value="Unassembled WGS sequence"/>
</dbReference>
<feature type="region of interest" description="Disordered" evidence="1">
    <location>
        <begin position="370"/>
        <end position="389"/>
    </location>
</feature>
<dbReference type="AlphaFoldDB" id="A0A8K0JJW2"/>